<dbReference type="Pfam" id="PF20935">
    <property type="entry name" value="DUF6847"/>
    <property type="match status" value="1"/>
</dbReference>
<dbReference type="EMBL" id="BMPP01000009">
    <property type="protein sequence ID" value="GGK29807.1"/>
    <property type="molecule type" value="Genomic_DNA"/>
</dbReference>
<evidence type="ECO:0000313" key="2">
    <source>
        <dbReference type="Proteomes" id="UP000647587"/>
    </source>
</evidence>
<dbReference type="CDD" id="cd12208">
    <property type="entry name" value="DIP1984-like"/>
    <property type="match status" value="1"/>
</dbReference>
<proteinExistence type="predicted"/>
<sequence length="152" mass="17274">MILAEALITRKEYKTRLEDLRSRLQASAVVQEGDAPHESPEELLEALDGLLAEYGQLIARIHRTNLTAKLADGRTITEAIVDRDLLDERMAILRSLAEAGSRKNDRYAYSELRYLTTLDVGALRKEVDRRAKERRTLDIAIQAANWRNDLVS</sequence>
<dbReference type="Proteomes" id="UP000647587">
    <property type="component" value="Unassembled WGS sequence"/>
</dbReference>
<evidence type="ECO:0000313" key="1">
    <source>
        <dbReference type="EMBL" id="GGK29807.1"/>
    </source>
</evidence>
<gene>
    <name evidence="1" type="ORF">GCM10008955_24560</name>
</gene>
<keyword evidence="2" id="KW-1185">Reference proteome</keyword>
<dbReference type="InterPro" id="IPR047741">
    <property type="entry name" value="DIP1984-like"/>
</dbReference>
<reference evidence="2" key="1">
    <citation type="journal article" date="2019" name="Int. J. Syst. Evol. Microbiol.">
        <title>The Global Catalogue of Microorganisms (GCM) 10K type strain sequencing project: providing services to taxonomists for standard genome sequencing and annotation.</title>
        <authorList>
            <consortium name="The Broad Institute Genomics Platform"/>
            <consortium name="The Broad Institute Genome Sequencing Center for Infectious Disease"/>
            <person name="Wu L."/>
            <person name="Ma J."/>
        </authorList>
    </citation>
    <scope>NUCLEOTIDE SEQUENCE [LARGE SCALE GENOMIC DNA]</scope>
    <source>
        <strain evidence="2">JCM 30331</strain>
    </source>
</reference>
<protein>
    <recommendedName>
        <fullName evidence="3">DIP1984 family protein</fullName>
    </recommendedName>
</protein>
<comment type="caution">
    <text evidence="1">The sequence shown here is derived from an EMBL/GenBank/DDBJ whole genome shotgun (WGS) entry which is preliminary data.</text>
</comment>
<dbReference type="RefSeq" id="WP_189008937.1">
    <property type="nucleotide sequence ID" value="NZ_BMPP01000009.1"/>
</dbReference>
<accession>A0ABQ2EWI1</accession>
<dbReference type="Gene3D" id="6.10.320.10">
    <property type="match status" value="1"/>
</dbReference>
<dbReference type="NCBIfam" id="NF038048">
    <property type="entry name" value="DIP1984_fam"/>
    <property type="match status" value="1"/>
</dbReference>
<evidence type="ECO:0008006" key="3">
    <source>
        <dbReference type="Google" id="ProtNLM"/>
    </source>
</evidence>
<name>A0ABQ2EWI1_9DEIO</name>
<organism evidence="1 2">
    <name type="scientific">Deinococcus malanensis</name>
    <dbReference type="NCBI Taxonomy" id="1706855"/>
    <lineage>
        <taxon>Bacteria</taxon>
        <taxon>Thermotogati</taxon>
        <taxon>Deinococcota</taxon>
        <taxon>Deinococci</taxon>
        <taxon>Deinococcales</taxon>
        <taxon>Deinococcaceae</taxon>
        <taxon>Deinococcus</taxon>
    </lineage>
</organism>